<proteinExistence type="predicted"/>
<dbReference type="PANTHER" id="PTHR34382:SF7">
    <property type="entry name" value="PTS SYSTEM N,N'-DIACETYLCHITOBIOSE-SPECIFIC EIIA COMPONENT"/>
    <property type="match status" value="1"/>
</dbReference>
<feature type="modified residue" description="Phosphohistidine; by HPr" evidence="5">
    <location>
        <position position="77"/>
    </location>
</feature>
<name>A0ABS2SV49_9BACI</name>
<evidence type="ECO:0000256" key="2">
    <source>
        <dbReference type="ARBA" id="ARBA00022597"/>
    </source>
</evidence>
<organism evidence="6 7">
    <name type="scientific">Shouchella xiaoxiensis</name>
    <dbReference type="NCBI Taxonomy" id="766895"/>
    <lineage>
        <taxon>Bacteria</taxon>
        <taxon>Bacillati</taxon>
        <taxon>Bacillota</taxon>
        <taxon>Bacilli</taxon>
        <taxon>Bacillales</taxon>
        <taxon>Bacillaceae</taxon>
        <taxon>Shouchella</taxon>
    </lineage>
</organism>
<dbReference type="PANTHER" id="PTHR34382">
    <property type="entry name" value="PTS SYSTEM N,N'-DIACETYLCHITOBIOSE-SPECIFIC EIIA COMPONENT"/>
    <property type="match status" value="1"/>
</dbReference>
<evidence type="ECO:0000256" key="5">
    <source>
        <dbReference type="PROSITE-ProRule" id="PRU00418"/>
    </source>
</evidence>
<dbReference type="SUPFAM" id="SSF46973">
    <property type="entry name" value="Enzyme IIa from lactose specific PTS, IIa-lac"/>
    <property type="match status" value="1"/>
</dbReference>
<evidence type="ECO:0000313" key="6">
    <source>
        <dbReference type="EMBL" id="MBM7839056.1"/>
    </source>
</evidence>
<dbReference type="PIRSF" id="PIRSF000699">
    <property type="entry name" value="PTS_IILac_III"/>
    <property type="match status" value="1"/>
</dbReference>
<keyword evidence="2" id="KW-0762">Sugar transport</keyword>
<dbReference type="InterPro" id="IPR003188">
    <property type="entry name" value="PTS_IIA_lac/cel"/>
</dbReference>
<evidence type="ECO:0000256" key="3">
    <source>
        <dbReference type="ARBA" id="ARBA00022679"/>
    </source>
</evidence>
<keyword evidence="3" id="KW-0808">Transferase</keyword>
<dbReference type="RefSeq" id="WP_035420740.1">
    <property type="nucleotide sequence ID" value="NZ_JAFBCV010000006.1"/>
</dbReference>
<dbReference type="InterPro" id="IPR036542">
    <property type="entry name" value="PTS_IIA_lac/cel_sf"/>
</dbReference>
<comment type="caution">
    <text evidence="6">The sequence shown here is derived from an EMBL/GenBank/DDBJ whole genome shotgun (WGS) entry which is preliminary data.</text>
</comment>
<evidence type="ECO:0000256" key="1">
    <source>
        <dbReference type="ARBA" id="ARBA00022448"/>
    </source>
</evidence>
<dbReference type="Proteomes" id="UP001179280">
    <property type="component" value="Unassembled WGS sequence"/>
</dbReference>
<dbReference type="CDD" id="cd00215">
    <property type="entry name" value="PTS_IIA_lac"/>
    <property type="match status" value="1"/>
</dbReference>
<accession>A0ABS2SV49</accession>
<reference evidence="6" key="1">
    <citation type="submission" date="2021-01" db="EMBL/GenBank/DDBJ databases">
        <title>Genomic Encyclopedia of Type Strains, Phase IV (KMG-IV): sequencing the most valuable type-strain genomes for metagenomic binning, comparative biology and taxonomic classification.</title>
        <authorList>
            <person name="Goeker M."/>
        </authorList>
    </citation>
    <scope>NUCLEOTIDE SEQUENCE</scope>
    <source>
        <strain evidence="6">DSM 21943</strain>
    </source>
</reference>
<evidence type="ECO:0000256" key="4">
    <source>
        <dbReference type="ARBA" id="ARBA00022683"/>
    </source>
</evidence>
<keyword evidence="7" id="KW-1185">Reference proteome</keyword>
<keyword evidence="1" id="KW-0813">Transport</keyword>
<protein>
    <submittedName>
        <fullName evidence="6">PTS system cellobiose-specific IIA component</fullName>
    </submittedName>
</protein>
<dbReference type="PROSITE" id="PS51095">
    <property type="entry name" value="PTS_EIIA_TYPE_3"/>
    <property type="match status" value="1"/>
</dbReference>
<dbReference type="EMBL" id="JAFBCV010000006">
    <property type="protein sequence ID" value="MBM7839056.1"/>
    <property type="molecule type" value="Genomic_DNA"/>
</dbReference>
<gene>
    <name evidence="6" type="ORF">JOC54_002326</name>
</gene>
<dbReference type="Pfam" id="PF02255">
    <property type="entry name" value="PTS_IIA"/>
    <property type="match status" value="1"/>
</dbReference>
<dbReference type="Gene3D" id="1.20.58.80">
    <property type="entry name" value="Phosphotransferase system, lactose/cellobiose-type IIA subunit"/>
    <property type="match status" value="1"/>
</dbReference>
<keyword evidence="4" id="KW-0598">Phosphotransferase system</keyword>
<sequence length="107" mass="11885">MTKTLEEISFHLILHAGNARSFAMEAIHAAKAGNFAEAEEKLREADKAFVEAHHGQTELLQQEAQGSGQTPSILLIHAQDHLMTSMTVKDMALEMVELYKRLPKGDE</sequence>
<evidence type="ECO:0000313" key="7">
    <source>
        <dbReference type="Proteomes" id="UP001179280"/>
    </source>
</evidence>